<sequence length="251" mass="27754">MLKMIRGVPDMGTFRPRCYVRVVSSAQKWEDTTKARRASSQAGHRAPARERIIQAAAAAIEEHGVNADTGQVAAAAGVARPHVYRHFSSKDELMLETARYAASSLKARVLPALSVDGTILEKTRAPIEQAVAWAAENPGLYLFLMDRSKARDLERGRAGRSHFLGELVEAAASRLREEGYEDVPLDAVFAGLKGMVDTSIVWWVHHRDEEREALVDRLARQVWLVLRTMLEERGVSPEAFASPTPEGTPQS</sequence>
<comment type="caution">
    <text evidence="4">The sequence shown here is derived from an EMBL/GenBank/DDBJ whole genome shotgun (WGS) entry which is preliminary data.</text>
</comment>
<dbReference type="PRINTS" id="PR00455">
    <property type="entry name" value="HTHTETR"/>
</dbReference>
<dbReference type="InterPro" id="IPR001647">
    <property type="entry name" value="HTH_TetR"/>
</dbReference>
<dbReference type="PANTHER" id="PTHR30055">
    <property type="entry name" value="HTH-TYPE TRANSCRIPTIONAL REGULATOR RUTR"/>
    <property type="match status" value="1"/>
</dbReference>
<evidence type="ECO:0000313" key="5">
    <source>
        <dbReference type="Proteomes" id="UP000276542"/>
    </source>
</evidence>
<dbReference type="GO" id="GO:0000976">
    <property type="term" value="F:transcription cis-regulatory region binding"/>
    <property type="evidence" value="ECO:0007669"/>
    <property type="project" value="TreeGrafter"/>
</dbReference>
<reference evidence="5" key="1">
    <citation type="submission" date="2018-09" db="EMBL/GenBank/DDBJ databases">
        <authorList>
            <person name="Zhu H."/>
        </authorList>
    </citation>
    <scope>NUCLEOTIDE SEQUENCE [LARGE SCALE GENOMIC DNA]</scope>
    <source>
        <strain evidence="5">K1W22B-1</strain>
    </source>
</reference>
<organism evidence="4 5">
    <name type="scientific">Nocardioides cavernaquae</name>
    <dbReference type="NCBI Taxonomy" id="2321396"/>
    <lineage>
        <taxon>Bacteria</taxon>
        <taxon>Bacillati</taxon>
        <taxon>Actinomycetota</taxon>
        <taxon>Actinomycetes</taxon>
        <taxon>Propionibacteriales</taxon>
        <taxon>Nocardioidaceae</taxon>
        <taxon>Nocardioides</taxon>
    </lineage>
</organism>
<dbReference type="InterPro" id="IPR036271">
    <property type="entry name" value="Tet_transcr_reg_TetR-rel_C_sf"/>
</dbReference>
<dbReference type="Pfam" id="PF00440">
    <property type="entry name" value="TetR_N"/>
    <property type="match status" value="1"/>
</dbReference>
<dbReference type="GO" id="GO:0003700">
    <property type="term" value="F:DNA-binding transcription factor activity"/>
    <property type="evidence" value="ECO:0007669"/>
    <property type="project" value="TreeGrafter"/>
</dbReference>
<feature type="DNA-binding region" description="H-T-H motif" evidence="2">
    <location>
        <begin position="68"/>
        <end position="87"/>
    </location>
</feature>
<dbReference type="OrthoDB" id="4542604at2"/>
<dbReference type="Gene3D" id="1.10.357.10">
    <property type="entry name" value="Tetracycline Repressor, domain 2"/>
    <property type="match status" value="1"/>
</dbReference>
<feature type="domain" description="HTH tetR-type" evidence="3">
    <location>
        <begin position="46"/>
        <end position="105"/>
    </location>
</feature>
<dbReference type="PROSITE" id="PS50977">
    <property type="entry name" value="HTH_TETR_2"/>
    <property type="match status" value="1"/>
</dbReference>
<evidence type="ECO:0000259" key="3">
    <source>
        <dbReference type="PROSITE" id="PS50977"/>
    </source>
</evidence>
<keyword evidence="1 2" id="KW-0238">DNA-binding</keyword>
<evidence type="ECO:0000256" key="2">
    <source>
        <dbReference type="PROSITE-ProRule" id="PRU00335"/>
    </source>
</evidence>
<evidence type="ECO:0000313" key="4">
    <source>
        <dbReference type="EMBL" id="RJS46608.1"/>
    </source>
</evidence>
<dbReference type="EMBL" id="QYRP01000002">
    <property type="protein sequence ID" value="RJS46608.1"/>
    <property type="molecule type" value="Genomic_DNA"/>
</dbReference>
<evidence type="ECO:0000256" key="1">
    <source>
        <dbReference type="ARBA" id="ARBA00023125"/>
    </source>
</evidence>
<keyword evidence="5" id="KW-1185">Reference proteome</keyword>
<dbReference type="InterPro" id="IPR050109">
    <property type="entry name" value="HTH-type_TetR-like_transc_reg"/>
</dbReference>
<dbReference type="SUPFAM" id="SSF46689">
    <property type="entry name" value="Homeodomain-like"/>
    <property type="match status" value="1"/>
</dbReference>
<dbReference type="Proteomes" id="UP000276542">
    <property type="component" value="Unassembled WGS sequence"/>
</dbReference>
<dbReference type="SUPFAM" id="SSF48498">
    <property type="entry name" value="Tetracyclin repressor-like, C-terminal domain"/>
    <property type="match status" value="1"/>
</dbReference>
<proteinExistence type="predicted"/>
<accession>A0A3A5H9S6</accession>
<protein>
    <submittedName>
        <fullName evidence="4">TetR/AcrR family transcriptional regulator</fullName>
    </submittedName>
</protein>
<dbReference type="InterPro" id="IPR009057">
    <property type="entry name" value="Homeodomain-like_sf"/>
</dbReference>
<dbReference type="AlphaFoldDB" id="A0A3A5H9S6"/>
<dbReference type="PANTHER" id="PTHR30055:SF226">
    <property type="entry name" value="HTH-TYPE TRANSCRIPTIONAL REGULATOR PKSA"/>
    <property type="match status" value="1"/>
</dbReference>
<gene>
    <name evidence="4" type="ORF">D4739_10530</name>
</gene>
<name>A0A3A5H9S6_9ACTN</name>